<comment type="function">
    <text evidence="1">Required for the transposition of the insertion element.</text>
</comment>
<evidence type="ECO:0000256" key="5">
    <source>
        <dbReference type="ARBA" id="ARBA00023172"/>
    </source>
</evidence>
<keyword evidence="4" id="KW-0238">DNA-binding</keyword>
<keyword evidence="7" id="KW-1185">Reference proteome</keyword>
<evidence type="ECO:0000256" key="1">
    <source>
        <dbReference type="ARBA" id="ARBA00002190"/>
    </source>
</evidence>
<comment type="similarity">
    <text evidence="2">Belongs to the transposase mutator family.</text>
</comment>
<gene>
    <name evidence="6" type="ORF">ACG00X_02660</name>
</gene>
<sequence>MAEQFREKLRNLCAMMNEAANDVLASTGYPQAPWPQIYSTNPLGRPNAEIKRRTSVVDILPNDSAMTLLVGA</sequence>
<keyword evidence="5" id="KW-0233">DNA recombination</keyword>
<evidence type="ECO:0000256" key="4">
    <source>
        <dbReference type="ARBA" id="ARBA00023125"/>
    </source>
</evidence>
<dbReference type="InterPro" id="IPR001207">
    <property type="entry name" value="Transposase_mutator"/>
</dbReference>
<proteinExistence type="inferred from homology"/>
<reference evidence="6 7" key="1">
    <citation type="submission" date="2024-09" db="EMBL/GenBank/DDBJ databases">
        <title>Novel species of the genus Pelomonas and Roseateles isolated from streams.</title>
        <authorList>
            <person name="Lu H."/>
        </authorList>
    </citation>
    <scope>NUCLEOTIDE SEQUENCE [LARGE SCALE GENOMIC DNA]</scope>
    <source>
        <strain evidence="6 7">BYS96W</strain>
    </source>
</reference>
<comment type="caution">
    <text evidence="6">The sequence shown here is derived from an EMBL/GenBank/DDBJ whole genome shotgun (WGS) entry which is preliminary data.</text>
</comment>
<keyword evidence="3" id="KW-0815">Transposition</keyword>
<dbReference type="RefSeq" id="WP_394486387.1">
    <property type="nucleotide sequence ID" value="NZ_JBIGIA010000002.1"/>
</dbReference>
<dbReference type="Proteomes" id="UP001606305">
    <property type="component" value="Unassembled WGS sequence"/>
</dbReference>
<accession>A0ABW7G1I4</accession>
<evidence type="ECO:0000256" key="2">
    <source>
        <dbReference type="ARBA" id="ARBA00010961"/>
    </source>
</evidence>
<name>A0ABW7G1I4_9BURK</name>
<dbReference type="EMBL" id="JBIGIA010000002">
    <property type="protein sequence ID" value="MFG6455724.1"/>
    <property type="molecule type" value="Genomic_DNA"/>
</dbReference>
<protein>
    <submittedName>
        <fullName evidence="6">Transposase</fullName>
    </submittedName>
</protein>
<evidence type="ECO:0000313" key="7">
    <source>
        <dbReference type="Proteomes" id="UP001606305"/>
    </source>
</evidence>
<evidence type="ECO:0000313" key="6">
    <source>
        <dbReference type="EMBL" id="MFG6455724.1"/>
    </source>
</evidence>
<organism evidence="6 7">
    <name type="scientific">Pelomonas nitida</name>
    <dbReference type="NCBI Taxonomy" id="3299027"/>
    <lineage>
        <taxon>Bacteria</taxon>
        <taxon>Pseudomonadati</taxon>
        <taxon>Pseudomonadota</taxon>
        <taxon>Betaproteobacteria</taxon>
        <taxon>Burkholderiales</taxon>
        <taxon>Sphaerotilaceae</taxon>
        <taxon>Roseateles</taxon>
    </lineage>
</organism>
<evidence type="ECO:0000256" key="3">
    <source>
        <dbReference type="ARBA" id="ARBA00022578"/>
    </source>
</evidence>
<dbReference type="Pfam" id="PF00872">
    <property type="entry name" value="Transposase_mut"/>
    <property type="match status" value="1"/>
</dbReference>